<feature type="domain" description="Heterokaryon incompatibility" evidence="1">
    <location>
        <begin position="58"/>
        <end position="228"/>
    </location>
</feature>
<dbReference type="OrthoDB" id="4587016at2759"/>
<dbReference type="InterPro" id="IPR010730">
    <property type="entry name" value="HET"/>
</dbReference>
<gene>
    <name evidence="2" type="ORF">PODANS_2_9350</name>
</gene>
<sequence>LSMNMFSYTPLDHDRHEIRLLTFNFVNPPLSHENLGDSPSINLSLSHAFLDAEPAPVYNALSYVWGDANDTRPIILDGHVFQVTKNLFTALTQLHASQVRARIWIDAICINQSDNDEKAVQVRLMSSVYSLAKNVLIWLGPEPDGGAFQTIRTLAAMYRDSTDEGYINIETITDREDLQFEERMARLGEEVVELADSGGDEDGRLDFEALWKLFFDRPWWHRVWVVQEVVLAKAAMVLCGNEFVLWEDVKDIWSVLLAVSHRVLRIGDDKYSNLANAVNIIIGIFGHLEAASTKYEASLINAQERGVGEAGLSLFEALEVTFQSNTVAATDERDMIYGILGMVQPEDRCKIPVDYSSTNTMERASFDVSKVLLMKYGPNILSSYQRLFSVKHHPAAIPSWVIDQTSEFLTALAVKVEDRHPINNLYHATKGTSWEEWSARSEIGQAAYGEPRISLPGRIVGRVANVGKTLVDMTVQKYSAEWYAVVTKWLFELIDMLETYRASLAGNSEFLTSTLENVWRVPVLDSDVDGTARADDGLWGEVFLAGFETLILTGKKQSWSDVDDEEQTELPNDLFMYLGACKVQRQRSFVDSTGRPGTTLQDVQVGDQVVIFPGAHVPFVIRPVTQKGGDVVHHMVGAAYVYSIMDGEAMEDDSEFQDIWLA</sequence>
<proteinExistence type="predicted"/>
<reference evidence="2" key="1">
    <citation type="journal article" date="2008" name="Genome Biol.">
        <title>The genome sequence of the model ascomycete fungus Podospora anserina.</title>
        <authorList>
            <person name="Espagne E."/>
            <person name="Lespinet O."/>
            <person name="Malagnac F."/>
            <person name="Da Silva C."/>
            <person name="Jaillon O."/>
            <person name="Porcel B.M."/>
            <person name="Couloux A."/>
            <person name="Aury J.-M."/>
            <person name="Segurens B."/>
            <person name="Poulain J."/>
            <person name="Anthouard V."/>
            <person name="Grossetete S."/>
            <person name="Khalili H."/>
            <person name="Coppin E."/>
            <person name="Dequard-Chablat M."/>
            <person name="Picard M."/>
            <person name="Contamine V."/>
            <person name="Arnaise S."/>
            <person name="Bourdais A."/>
            <person name="Berteaux-Lecellier V."/>
            <person name="Gautheret D."/>
            <person name="de Vries R.P."/>
            <person name="Battaglia E."/>
            <person name="Coutinho P.M."/>
            <person name="Danchin E.G.J."/>
            <person name="Henrissat B."/>
            <person name="El Khoury R."/>
            <person name="Sainsard-Chanet A."/>
            <person name="Boivin A."/>
            <person name="Pinan-Lucarre B."/>
            <person name="Sellem C.H."/>
            <person name="Debuchy R."/>
            <person name="Wincker P."/>
            <person name="Weissenbach J."/>
            <person name="Silar P."/>
        </authorList>
    </citation>
    <scope>NUCLEOTIDE SEQUENCE [LARGE SCALE GENOMIC DNA]</scope>
    <source>
        <strain evidence="2">S mat+</strain>
    </source>
</reference>
<dbReference type="RefSeq" id="XP_001911743.1">
    <property type="nucleotide sequence ID" value="XM_001911708.1"/>
</dbReference>
<feature type="non-terminal residue" evidence="2">
    <location>
        <position position="1"/>
    </location>
</feature>
<dbReference type="PANTHER" id="PTHR24148">
    <property type="entry name" value="ANKYRIN REPEAT DOMAIN-CONTAINING PROTEIN 39 HOMOLOG-RELATED"/>
    <property type="match status" value="1"/>
</dbReference>
<dbReference type="KEGG" id="pan:PODANSg8788"/>
<organism evidence="2">
    <name type="scientific">Podospora anserina (strain S / ATCC MYA-4624 / DSM 980 / FGSC 10383)</name>
    <name type="common">Pleurage anserina</name>
    <dbReference type="NCBI Taxonomy" id="515849"/>
    <lineage>
        <taxon>Eukaryota</taxon>
        <taxon>Fungi</taxon>
        <taxon>Dikarya</taxon>
        <taxon>Ascomycota</taxon>
        <taxon>Pezizomycotina</taxon>
        <taxon>Sordariomycetes</taxon>
        <taxon>Sordariomycetidae</taxon>
        <taxon>Sordariales</taxon>
        <taxon>Podosporaceae</taxon>
        <taxon>Podospora</taxon>
        <taxon>Podospora anserina</taxon>
    </lineage>
</organism>
<dbReference type="HOGENOM" id="CLU_004184_7_2_1"/>
<dbReference type="EMBL" id="CU640366">
    <property type="protein sequence ID" value="CAP73571.1"/>
    <property type="molecule type" value="Genomic_DNA"/>
</dbReference>
<evidence type="ECO:0000259" key="1">
    <source>
        <dbReference type="Pfam" id="PF06985"/>
    </source>
</evidence>
<dbReference type="Pfam" id="PF26639">
    <property type="entry name" value="Het-6_barrel"/>
    <property type="match status" value="1"/>
</dbReference>
<reference evidence="2" key="2">
    <citation type="submission" date="2008-07" db="EMBL/GenBank/DDBJ databases">
        <authorList>
            <person name="Genoscope - CEA"/>
        </authorList>
    </citation>
    <scope>NUCLEOTIDE SEQUENCE</scope>
    <source>
        <strain evidence="2">S mat+</strain>
    </source>
</reference>
<dbReference type="Pfam" id="PF06985">
    <property type="entry name" value="HET"/>
    <property type="match status" value="1"/>
</dbReference>
<accession>B2B6Z3</accession>
<protein>
    <submittedName>
        <fullName evidence="2">Podospora anserina S mat+ genomic DNA chromosome 2, supercontig 2</fullName>
    </submittedName>
</protein>
<dbReference type="AlphaFoldDB" id="B2B6Z3"/>
<dbReference type="VEuPathDB" id="FungiDB:PODANS_2_9350"/>
<dbReference type="PANTHER" id="PTHR24148:SF77">
    <property type="entry name" value="HETEROKARYON INCOMPATIBILITY DOMAIN-CONTAINING PROTEIN"/>
    <property type="match status" value="1"/>
</dbReference>
<dbReference type="InterPro" id="IPR052895">
    <property type="entry name" value="HetReg/Transcr_Mod"/>
</dbReference>
<dbReference type="GeneID" id="6195716"/>
<evidence type="ECO:0000313" key="2">
    <source>
        <dbReference type="EMBL" id="CAP73571.1"/>
    </source>
</evidence>
<name>B2B6Z3_PODAN</name>